<keyword evidence="1" id="KW-0560">Oxidoreductase</keyword>
<proteinExistence type="predicted"/>
<keyword evidence="4" id="KW-1185">Reference proteome</keyword>
<evidence type="ECO:0000256" key="1">
    <source>
        <dbReference type="ARBA" id="ARBA00022559"/>
    </source>
</evidence>
<dbReference type="PRINTS" id="PR00412">
    <property type="entry name" value="EPOXHYDRLASE"/>
</dbReference>
<dbReference type="Pfam" id="PF12697">
    <property type="entry name" value="Abhydrolase_6"/>
    <property type="match status" value="1"/>
</dbReference>
<evidence type="ECO:0000259" key="2">
    <source>
        <dbReference type="Pfam" id="PF12697"/>
    </source>
</evidence>
<accession>A0ABZ1HVJ8</accession>
<protein>
    <submittedName>
        <fullName evidence="3">Alpha/beta fold hydrolase</fullName>
    </submittedName>
</protein>
<dbReference type="PANTHER" id="PTHR43433:SF5">
    <property type="entry name" value="AB HYDROLASE-1 DOMAIN-CONTAINING PROTEIN"/>
    <property type="match status" value="1"/>
</dbReference>
<dbReference type="RefSeq" id="WP_326565285.1">
    <property type="nucleotide sequence ID" value="NZ_CP142149.1"/>
</dbReference>
<dbReference type="InterPro" id="IPR000639">
    <property type="entry name" value="Epox_hydrolase-like"/>
</dbReference>
<dbReference type="InterPro" id="IPR029058">
    <property type="entry name" value="AB_hydrolase_fold"/>
</dbReference>
<dbReference type="GO" id="GO:0016787">
    <property type="term" value="F:hydrolase activity"/>
    <property type="evidence" value="ECO:0007669"/>
    <property type="project" value="UniProtKB-KW"/>
</dbReference>
<sequence length="272" mass="29255">MPESTVHGVRGGKISARTAGRGPAVLLLHGVGTASPSYWAQFAALREDYELIAWDAFGYGASSEPPAEPRLDDYADAAADLLTAHGRENAHVAGVSWGGVVATRLALRHPGRVRTLTLISSTYGRQHNAAVLERFGERVAELDHEGVRNWARARVDRLVSSAAPHYLKERIVETAVGSVRLSGFAAATRTLADTDHRPELGEVRAPTLVLCGDQDLITGPPESRVLADGIPGAEYVVVPGGGHALNQEKPAEVNERLRQHWRGFDSREGEQA</sequence>
<dbReference type="Proteomes" id="UP001330812">
    <property type="component" value="Chromosome"/>
</dbReference>
<feature type="domain" description="AB hydrolase-1" evidence="2">
    <location>
        <begin position="25"/>
        <end position="255"/>
    </location>
</feature>
<gene>
    <name evidence="3" type="ORF">VSH64_25925</name>
</gene>
<organism evidence="3 4">
    <name type="scientific">Amycolatopsis rhabdoformis</name>
    <dbReference type="NCBI Taxonomy" id="1448059"/>
    <lineage>
        <taxon>Bacteria</taxon>
        <taxon>Bacillati</taxon>
        <taxon>Actinomycetota</taxon>
        <taxon>Actinomycetes</taxon>
        <taxon>Pseudonocardiales</taxon>
        <taxon>Pseudonocardiaceae</taxon>
        <taxon>Amycolatopsis</taxon>
    </lineage>
</organism>
<dbReference type="InterPro" id="IPR000073">
    <property type="entry name" value="AB_hydrolase_1"/>
</dbReference>
<reference evidence="3 4" key="1">
    <citation type="journal article" date="2015" name="Int. J. Syst. Evol. Microbiol.">
        <title>Amycolatopsis rhabdoformis sp. nov., an actinomycete isolated from a tropical forest soil.</title>
        <authorList>
            <person name="Souza W.R."/>
            <person name="Silva R.E."/>
            <person name="Goodfellow M."/>
            <person name="Busarakam K."/>
            <person name="Figueiro F.S."/>
            <person name="Ferreira D."/>
            <person name="Rodrigues-Filho E."/>
            <person name="Moraes L.A.B."/>
            <person name="Zucchi T.D."/>
        </authorList>
    </citation>
    <scope>NUCLEOTIDE SEQUENCE [LARGE SCALE GENOMIC DNA]</scope>
    <source>
        <strain evidence="3 4">NCIMB 14900</strain>
    </source>
</reference>
<dbReference type="EMBL" id="CP142149">
    <property type="protein sequence ID" value="WSE26317.1"/>
    <property type="molecule type" value="Genomic_DNA"/>
</dbReference>
<keyword evidence="3" id="KW-0378">Hydrolase</keyword>
<dbReference type="PRINTS" id="PR00111">
    <property type="entry name" value="ABHYDROLASE"/>
</dbReference>
<dbReference type="SUPFAM" id="SSF53474">
    <property type="entry name" value="alpha/beta-Hydrolases"/>
    <property type="match status" value="1"/>
</dbReference>
<dbReference type="InterPro" id="IPR050471">
    <property type="entry name" value="AB_hydrolase"/>
</dbReference>
<name>A0ABZ1HVJ8_9PSEU</name>
<evidence type="ECO:0000313" key="4">
    <source>
        <dbReference type="Proteomes" id="UP001330812"/>
    </source>
</evidence>
<evidence type="ECO:0000313" key="3">
    <source>
        <dbReference type="EMBL" id="WSE26317.1"/>
    </source>
</evidence>
<dbReference type="PANTHER" id="PTHR43433">
    <property type="entry name" value="HYDROLASE, ALPHA/BETA FOLD FAMILY PROTEIN"/>
    <property type="match status" value="1"/>
</dbReference>
<keyword evidence="1" id="KW-0575">Peroxidase</keyword>
<dbReference type="Gene3D" id="3.40.50.1820">
    <property type="entry name" value="alpha/beta hydrolase"/>
    <property type="match status" value="1"/>
</dbReference>